<dbReference type="Pfam" id="PF12833">
    <property type="entry name" value="HTH_18"/>
    <property type="match status" value="1"/>
</dbReference>
<keyword evidence="2" id="KW-0238">DNA-binding</keyword>
<feature type="domain" description="HTH araC/xylS-type" evidence="6">
    <location>
        <begin position="211"/>
        <end position="309"/>
    </location>
</feature>
<evidence type="ECO:0000313" key="8">
    <source>
        <dbReference type="Proteomes" id="UP000019146"/>
    </source>
</evidence>
<dbReference type="CDD" id="cd06976">
    <property type="entry name" value="cupin_MtlR-like_N"/>
    <property type="match status" value="1"/>
</dbReference>
<feature type="region of interest" description="Disordered" evidence="5">
    <location>
        <begin position="339"/>
        <end position="367"/>
    </location>
</feature>
<dbReference type="InterPro" id="IPR018060">
    <property type="entry name" value="HTH_AraC"/>
</dbReference>
<evidence type="ECO:0000256" key="4">
    <source>
        <dbReference type="ARBA" id="ARBA00023163"/>
    </source>
</evidence>
<sequence>MRIGMCAARNTRTMRGPASEPRLQETDVQPDLELVSVRRDESFKAWYHGFPYRTVRWHFHPEFEIHLIVATTGKMFVGDYIGGFAPGNLVLMGPNLPHNWVSEVPEGVTIAQRNLVVQFGQDFVAHCTESFPEWRTLEALLADSRRGVSFGPQTSALIQPLFMELLDARGLRRIVLFLSMMEILLNASDRELLASPAYQIDPTGYASTRINHVLSYIGKNLASELRESDLAQLAGQSVSAFSRYFRRHTGLPFVQYVNRMRINLACQLLMDDELSVTDICYKVGFNNLSNFNRQFLTAKGMAPSKFRRFQQLNDASRVASEAAAALGKGIANAPSIVPAAQTPSHQHGQPRAAPAAYPPHGSPLATT</sequence>
<dbReference type="EMBL" id="CP012746">
    <property type="protein sequence ID" value="ALL62935.1"/>
    <property type="molecule type" value="Genomic_DNA"/>
</dbReference>
<evidence type="ECO:0000256" key="1">
    <source>
        <dbReference type="ARBA" id="ARBA00023015"/>
    </source>
</evidence>
<dbReference type="Gene3D" id="1.10.10.60">
    <property type="entry name" value="Homeodomain-like"/>
    <property type="match status" value="2"/>
</dbReference>
<reference evidence="7 8" key="1">
    <citation type="journal article" date="2014" name="Genome Announc.">
        <title>Draft Genome Sequence of the Haloacid-Degrading Burkholderia caribensis Strain MBA4.</title>
        <authorList>
            <person name="Pan Y."/>
            <person name="Kong K.F."/>
            <person name="Tsang J.S."/>
        </authorList>
    </citation>
    <scope>NUCLEOTIDE SEQUENCE [LARGE SCALE GENOMIC DNA]</scope>
    <source>
        <strain evidence="7 8">MBA4</strain>
    </source>
</reference>
<keyword evidence="4" id="KW-0804">Transcription</keyword>
<dbReference type="PANTHER" id="PTHR46796">
    <property type="entry name" value="HTH-TYPE TRANSCRIPTIONAL ACTIVATOR RHAS-RELATED"/>
    <property type="match status" value="1"/>
</dbReference>
<dbReference type="PROSITE" id="PS00041">
    <property type="entry name" value="HTH_ARAC_FAMILY_1"/>
    <property type="match status" value="1"/>
</dbReference>
<dbReference type="InterPro" id="IPR050204">
    <property type="entry name" value="AraC_XylS_family_regulators"/>
</dbReference>
<dbReference type="AlphaFoldDB" id="A0A0P0R579"/>
<dbReference type="InterPro" id="IPR037923">
    <property type="entry name" value="HTH-like"/>
</dbReference>
<dbReference type="SUPFAM" id="SSF46689">
    <property type="entry name" value="Homeodomain-like"/>
    <property type="match status" value="2"/>
</dbReference>
<keyword evidence="3" id="KW-0010">Activator</keyword>
<evidence type="ECO:0000256" key="5">
    <source>
        <dbReference type="SAM" id="MobiDB-lite"/>
    </source>
</evidence>
<dbReference type="SMART" id="SM00342">
    <property type="entry name" value="HTH_ARAC"/>
    <property type="match status" value="1"/>
</dbReference>
<protein>
    <submittedName>
        <fullName evidence="7">Transcriptional regulator of various polyols utilization, AraC family</fullName>
    </submittedName>
</protein>
<evidence type="ECO:0000256" key="2">
    <source>
        <dbReference type="ARBA" id="ARBA00023125"/>
    </source>
</evidence>
<organism evidence="7 8">
    <name type="scientific">Paraburkholderia caribensis MBA4</name>
    <dbReference type="NCBI Taxonomy" id="1323664"/>
    <lineage>
        <taxon>Bacteria</taxon>
        <taxon>Pseudomonadati</taxon>
        <taxon>Pseudomonadota</taxon>
        <taxon>Betaproteobacteria</taxon>
        <taxon>Burkholderiales</taxon>
        <taxon>Burkholderiaceae</taxon>
        <taxon>Paraburkholderia</taxon>
    </lineage>
</organism>
<evidence type="ECO:0000259" key="6">
    <source>
        <dbReference type="PROSITE" id="PS01124"/>
    </source>
</evidence>
<dbReference type="GO" id="GO:0043565">
    <property type="term" value="F:sequence-specific DNA binding"/>
    <property type="evidence" value="ECO:0007669"/>
    <property type="project" value="InterPro"/>
</dbReference>
<gene>
    <name evidence="7" type="ORF">K788_0006687</name>
</gene>
<dbReference type="InterPro" id="IPR018062">
    <property type="entry name" value="HTH_AraC-typ_CS"/>
</dbReference>
<name>A0A0P0R579_9BURK</name>
<dbReference type="GO" id="GO:0003700">
    <property type="term" value="F:DNA-binding transcription factor activity"/>
    <property type="evidence" value="ECO:0007669"/>
    <property type="project" value="InterPro"/>
</dbReference>
<evidence type="ECO:0000313" key="7">
    <source>
        <dbReference type="EMBL" id="ALL62935.1"/>
    </source>
</evidence>
<evidence type="ECO:0000256" key="3">
    <source>
        <dbReference type="ARBA" id="ARBA00023159"/>
    </source>
</evidence>
<accession>A0A0P0R579</accession>
<dbReference type="SUPFAM" id="SSF51215">
    <property type="entry name" value="Regulatory protein AraC"/>
    <property type="match status" value="1"/>
</dbReference>
<dbReference type="InterPro" id="IPR009057">
    <property type="entry name" value="Homeodomain-like_sf"/>
</dbReference>
<dbReference type="Proteomes" id="UP000019146">
    <property type="component" value="Chromosome 1"/>
</dbReference>
<dbReference type="KEGG" id="bcai:K788_0006687"/>
<keyword evidence="1" id="KW-0805">Transcription regulation</keyword>
<proteinExistence type="predicted"/>
<dbReference type="PROSITE" id="PS01124">
    <property type="entry name" value="HTH_ARAC_FAMILY_2"/>
    <property type="match status" value="1"/>
</dbReference>